<evidence type="ECO:0000313" key="2">
    <source>
        <dbReference type="EMBL" id="TQM91478.1"/>
    </source>
</evidence>
<dbReference type="RefSeq" id="WP_142079277.1">
    <property type="nucleotide sequence ID" value="NZ_VFPT01000001.1"/>
</dbReference>
<reference evidence="3 4" key="1">
    <citation type="submission" date="2019-06" db="EMBL/GenBank/DDBJ databases">
        <title>Genomic Encyclopedia of Archaeal and Bacterial Type Strains, Phase II (KMG-II): from individual species to whole genera.</title>
        <authorList>
            <person name="Goeker M."/>
        </authorList>
    </citation>
    <scope>NUCLEOTIDE SEQUENCE [LARGE SCALE GENOMIC DNA]</scope>
    <source>
        <strain evidence="3 4">DSM 18423</strain>
    </source>
</reference>
<proteinExistence type="predicted"/>
<dbReference type="EMBL" id="VFPT01000002">
    <property type="protein sequence ID" value="TQM90393.1"/>
    <property type="molecule type" value="Genomic_DNA"/>
</dbReference>
<dbReference type="AlphaFoldDB" id="A0A543KIN9"/>
<gene>
    <name evidence="2" type="ORF">BD293_0029</name>
    <name evidence="3" type="ORF">BD293_3609</name>
    <name evidence="1" type="ORF">BD293_3772</name>
</gene>
<accession>A0A543KIN9</accession>
<protein>
    <submittedName>
        <fullName evidence="3">Uncharacterized protein</fullName>
    </submittedName>
</protein>
<evidence type="ECO:0000313" key="1">
    <source>
        <dbReference type="EMBL" id="TQM90393.1"/>
    </source>
</evidence>
<organism evidence="3 4">
    <name type="scientific">Roseinatronobacter monicus</name>
    <dbReference type="NCBI Taxonomy" id="393481"/>
    <lineage>
        <taxon>Bacteria</taxon>
        <taxon>Pseudomonadati</taxon>
        <taxon>Pseudomonadota</taxon>
        <taxon>Alphaproteobacteria</taxon>
        <taxon>Rhodobacterales</taxon>
        <taxon>Paracoccaceae</taxon>
        <taxon>Roseinatronobacter</taxon>
    </lineage>
</organism>
<dbReference type="EMBL" id="VFPT01000001">
    <property type="protein sequence ID" value="TQM94917.1"/>
    <property type="molecule type" value="Genomic_DNA"/>
</dbReference>
<comment type="caution">
    <text evidence="3">The sequence shown here is derived from an EMBL/GenBank/DDBJ whole genome shotgun (WGS) entry which is preliminary data.</text>
</comment>
<evidence type="ECO:0000313" key="4">
    <source>
        <dbReference type="Proteomes" id="UP000320582"/>
    </source>
</evidence>
<keyword evidence="4" id="KW-1185">Reference proteome</keyword>
<name>A0A543KIN9_9RHOB</name>
<sequence>MSEFADIARAWNQYNQRRTWDGVNYGLIYTCNCGWVDLGHLNPFSTRPEIGAANLWRAMNAQGPAVMRNACDPTLGDRVMYGVAGSILRARLARCADDPYLRFADGSTGFRVRYRQDHAGYPGRPGREGIFLIKHGLTQTRARAVALSIFMDVSHRFERFQSSIPPRWMTDSGYSQEDLVSNLIGFYIGLGILSKSEAIAACHPVGQATAEDIWRRQGAVGSHKNYSFKPQLQATAVDDTTALMCRDDCAGQARRLPAVFQTITPAPEGVDFLRLSAGSAIQF</sequence>
<evidence type="ECO:0000313" key="3">
    <source>
        <dbReference type="EMBL" id="TQM94917.1"/>
    </source>
</evidence>
<dbReference type="EMBL" id="VFPT01000001">
    <property type="protein sequence ID" value="TQM91478.1"/>
    <property type="molecule type" value="Genomic_DNA"/>
</dbReference>
<dbReference type="Proteomes" id="UP000320582">
    <property type="component" value="Unassembled WGS sequence"/>
</dbReference>
<dbReference type="OrthoDB" id="9760494at2"/>